<organism evidence="1 2">
    <name type="scientific">Chryseobacterium gambrini</name>
    <dbReference type="NCBI Taxonomy" id="373672"/>
    <lineage>
        <taxon>Bacteria</taxon>
        <taxon>Pseudomonadati</taxon>
        <taxon>Bacteroidota</taxon>
        <taxon>Flavobacteriia</taxon>
        <taxon>Flavobacteriales</taxon>
        <taxon>Weeksellaceae</taxon>
        <taxon>Chryseobacterium group</taxon>
        <taxon>Chryseobacterium</taxon>
    </lineage>
</organism>
<dbReference type="EMBL" id="JAUHGV010000051">
    <property type="protein sequence ID" value="MDN4015088.1"/>
    <property type="molecule type" value="Genomic_DNA"/>
</dbReference>
<dbReference type="InterPro" id="IPR032710">
    <property type="entry name" value="NTF2-like_dom_sf"/>
</dbReference>
<protein>
    <submittedName>
        <fullName evidence="1">Nuclear transport factor 2 family protein</fullName>
    </submittedName>
</protein>
<comment type="caution">
    <text evidence="1">The sequence shown here is derived from an EMBL/GenBank/DDBJ whole genome shotgun (WGS) entry which is preliminary data.</text>
</comment>
<gene>
    <name evidence="1" type="ORF">QX233_21795</name>
</gene>
<dbReference type="RefSeq" id="WP_214588600.1">
    <property type="nucleotide sequence ID" value="NZ_JAUHGV010000051.1"/>
</dbReference>
<proteinExistence type="predicted"/>
<evidence type="ECO:0000313" key="2">
    <source>
        <dbReference type="Proteomes" id="UP001225933"/>
    </source>
</evidence>
<dbReference type="SUPFAM" id="SSF54427">
    <property type="entry name" value="NTF2-like"/>
    <property type="match status" value="1"/>
</dbReference>
<sequence>MNLPKVITDLVEAQNNFDSLAYAECFSETAVVFDEGKTHTGKKEIQEWIKEANEKYQSVMAPVAYSETEEILKAEVSGNFPGSPIVLSYHLKLEDELIQSLNITG</sequence>
<dbReference type="AlphaFoldDB" id="A0AAJ1R7D9"/>
<reference evidence="1" key="1">
    <citation type="submission" date="2023-06" db="EMBL/GenBank/DDBJ databases">
        <title>Two Chryseobacterium gambrini strains from China.</title>
        <authorList>
            <person name="Zeng J."/>
            <person name="Wu Y."/>
        </authorList>
    </citation>
    <scope>NUCLEOTIDE SEQUENCE</scope>
    <source>
        <strain evidence="1">SQ219</strain>
    </source>
</reference>
<dbReference type="Gene3D" id="3.10.450.50">
    <property type="match status" value="1"/>
</dbReference>
<evidence type="ECO:0000313" key="1">
    <source>
        <dbReference type="EMBL" id="MDN4015088.1"/>
    </source>
</evidence>
<dbReference type="Proteomes" id="UP001225933">
    <property type="component" value="Unassembled WGS sequence"/>
</dbReference>
<accession>A0AAJ1R7D9</accession>
<name>A0AAJ1R7D9_9FLAO</name>